<dbReference type="GO" id="GO:0009636">
    <property type="term" value="P:response to toxic substance"/>
    <property type="evidence" value="ECO:0007669"/>
    <property type="project" value="TreeGrafter"/>
</dbReference>
<evidence type="ECO:0000256" key="1">
    <source>
        <dbReference type="SAM" id="Phobius"/>
    </source>
</evidence>
<feature type="transmembrane region" description="Helical" evidence="1">
    <location>
        <begin position="82"/>
        <end position="102"/>
    </location>
</feature>
<dbReference type="AlphaFoldDB" id="A0A089IRM6"/>
<feature type="transmembrane region" description="Helical" evidence="1">
    <location>
        <begin position="344"/>
        <end position="364"/>
    </location>
</feature>
<keyword evidence="5" id="KW-1185">Reference proteome</keyword>
<evidence type="ECO:0008006" key="6">
    <source>
        <dbReference type="Google" id="ProtNLM"/>
    </source>
</evidence>
<dbReference type="KEGG" id="pdu:PDUR_06825"/>
<evidence type="ECO:0000313" key="4">
    <source>
        <dbReference type="EMBL" id="AIQ11689.1"/>
    </source>
</evidence>
<evidence type="ECO:0000259" key="3">
    <source>
        <dbReference type="Pfam" id="PF19124"/>
    </source>
</evidence>
<evidence type="ECO:0000259" key="2">
    <source>
        <dbReference type="Pfam" id="PF07853"/>
    </source>
</evidence>
<feature type="transmembrane region" description="Helical" evidence="1">
    <location>
        <begin position="238"/>
        <end position="262"/>
    </location>
</feature>
<dbReference type="Pfam" id="PF07853">
    <property type="entry name" value="DUF1648"/>
    <property type="match status" value="1"/>
</dbReference>
<dbReference type="STRING" id="44251.PDUR_06825"/>
<feature type="domain" description="DUF5808" evidence="3">
    <location>
        <begin position="318"/>
        <end position="343"/>
    </location>
</feature>
<accession>A0A089IRM6</accession>
<keyword evidence="1" id="KW-0812">Transmembrane</keyword>
<dbReference type="OrthoDB" id="157646at2"/>
<protein>
    <recommendedName>
        <fullName evidence="6">DUF5808 domain-containing protein</fullName>
    </recommendedName>
</protein>
<dbReference type="RefSeq" id="WP_042205574.1">
    <property type="nucleotide sequence ID" value="NZ_CP009288.1"/>
</dbReference>
<dbReference type="InterPro" id="IPR043831">
    <property type="entry name" value="DUF5808"/>
</dbReference>
<keyword evidence="1" id="KW-0472">Membrane</keyword>
<feature type="transmembrane region" description="Helical" evidence="1">
    <location>
        <begin position="141"/>
        <end position="161"/>
    </location>
</feature>
<feature type="transmembrane region" description="Helical" evidence="1">
    <location>
        <begin position="12"/>
        <end position="33"/>
    </location>
</feature>
<dbReference type="InterPro" id="IPR012867">
    <property type="entry name" value="DUF1648"/>
</dbReference>
<feature type="domain" description="DUF1648" evidence="2">
    <location>
        <begin position="149"/>
        <end position="195"/>
    </location>
</feature>
<organism evidence="4 5">
    <name type="scientific">Paenibacillus durus</name>
    <name type="common">Paenibacillus azotofixans</name>
    <dbReference type="NCBI Taxonomy" id="44251"/>
    <lineage>
        <taxon>Bacteria</taxon>
        <taxon>Bacillati</taxon>
        <taxon>Bacillota</taxon>
        <taxon>Bacilli</taxon>
        <taxon>Bacillales</taxon>
        <taxon>Paenibacillaceae</taxon>
        <taxon>Paenibacillus</taxon>
    </lineage>
</organism>
<dbReference type="PANTHER" id="PTHR37810">
    <property type="entry name" value="IMMUNITY PROTEIN SDPI"/>
    <property type="match status" value="1"/>
</dbReference>
<feature type="transmembrane region" description="Helical" evidence="1">
    <location>
        <begin position="268"/>
        <end position="289"/>
    </location>
</feature>
<dbReference type="eggNOG" id="COG4194">
    <property type="taxonomic scope" value="Bacteria"/>
</dbReference>
<proteinExistence type="predicted"/>
<sequence length="365" mass="40963">MTVLETILISSFYLFIALMISIQAYIGLRTLLFGITLPAEALQDTAVRGIRRNYVWLTGGFAIVIGVACFLMTRSQTTSRSILYWAAGILLLMIVSVFAIRISRMSVQRLKAARGWQVAVQTKRAASLAAGRTHGSVLGSWWYSAHITVMAICIFFAVARWNAIPQQIATHMGPDGFPDHYIHKSVRTVFMMNIVQALMIALFAGYNLMISRSRTSLDPQDREGSLQKQLKLKKIHSVTAWGISLLGIANLGLLQAVMLYGWNLNLFLRYNISFIAVFFLTLIGVMLYLRIKGLDQLRDVPSLEEMHWKWLGSIYTNPEDPALFVPDRYGFLWTINMANPLGKIIAATAIVVPVIAILVVIFNFR</sequence>
<dbReference type="PANTHER" id="PTHR37810:SF9">
    <property type="entry name" value="MEMBRANE PROTEIN"/>
    <property type="match status" value="1"/>
</dbReference>
<reference evidence="4 5" key="1">
    <citation type="submission" date="2014-08" db="EMBL/GenBank/DDBJ databases">
        <title>Comparative genomics of the Paenibacillus odorifer group.</title>
        <authorList>
            <person name="den Bakker H.C."/>
            <person name="Tsai Y.-C."/>
            <person name="Martin N."/>
            <person name="Korlach J."/>
            <person name="Wiedmann M."/>
        </authorList>
    </citation>
    <scope>NUCLEOTIDE SEQUENCE [LARGE SCALE GENOMIC DNA]</scope>
    <source>
        <strain evidence="4 5">DSM 1735</strain>
    </source>
</reference>
<dbReference type="Pfam" id="PF19124">
    <property type="entry name" value="DUF5808"/>
    <property type="match status" value="1"/>
</dbReference>
<evidence type="ECO:0000313" key="5">
    <source>
        <dbReference type="Proteomes" id="UP000029409"/>
    </source>
</evidence>
<feature type="transmembrane region" description="Helical" evidence="1">
    <location>
        <begin position="181"/>
        <end position="206"/>
    </location>
</feature>
<name>A0A089IRM6_PAEDU</name>
<feature type="transmembrane region" description="Helical" evidence="1">
    <location>
        <begin position="54"/>
        <end position="76"/>
    </location>
</feature>
<dbReference type="EMBL" id="CP009288">
    <property type="protein sequence ID" value="AIQ11689.1"/>
    <property type="molecule type" value="Genomic_DNA"/>
</dbReference>
<keyword evidence="1" id="KW-1133">Transmembrane helix</keyword>
<gene>
    <name evidence="4" type="ORF">PDUR_06825</name>
</gene>
<dbReference type="Proteomes" id="UP000029409">
    <property type="component" value="Chromosome"/>
</dbReference>